<evidence type="ECO:0000256" key="1">
    <source>
        <dbReference type="SAM" id="Coils"/>
    </source>
</evidence>
<dbReference type="Proteomes" id="UP000646738">
    <property type="component" value="Unassembled WGS sequence"/>
</dbReference>
<name>A0ABQ3R3C1_STRRR</name>
<evidence type="ECO:0000313" key="2">
    <source>
        <dbReference type="EMBL" id="GHI50361.1"/>
    </source>
</evidence>
<sequence>MLVAKSKYVDIQRALKVETGRRELAEAKIEQQATTIARFQAQRDDLRSQLQHLQDEHPDTPVSVQPAVGGARVAQQLALLERARRSLDEQVRALHKVNMQQEQEIVVLRAQLAALQPVEESAS</sequence>
<keyword evidence="3" id="KW-1185">Reference proteome</keyword>
<dbReference type="EMBL" id="BNEA01000001">
    <property type="protein sequence ID" value="GHI50361.1"/>
    <property type="molecule type" value="Genomic_DNA"/>
</dbReference>
<accession>A0ABQ3R3C1</accession>
<proteinExistence type="predicted"/>
<keyword evidence="1" id="KW-0175">Coiled coil</keyword>
<protein>
    <submittedName>
        <fullName evidence="2">Uncharacterized protein</fullName>
    </submittedName>
</protein>
<feature type="coiled-coil region" evidence="1">
    <location>
        <begin position="22"/>
        <end position="56"/>
    </location>
</feature>
<reference evidence="3" key="1">
    <citation type="submission" date="2023-07" db="EMBL/GenBank/DDBJ databases">
        <title>Whole genome shotgun sequence of Streptomyces achromogenes subsp. rubradiris NBRC 14000.</title>
        <authorList>
            <person name="Komaki H."/>
            <person name="Tamura T."/>
        </authorList>
    </citation>
    <scope>NUCLEOTIDE SEQUENCE [LARGE SCALE GENOMIC DNA]</scope>
    <source>
        <strain evidence="3">NBRC 14000</strain>
    </source>
</reference>
<gene>
    <name evidence="2" type="ORF">Srubr_02070</name>
</gene>
<evidence type="ECO:0000313" key="3">
    <source>
        <dbReference type="Proteomes" id="UP000646738"/>
    </source>
</evidence>
<organism evidence="2 3">
    <name type="scientific">Streptomyces rubradiris</name>
    <name type="common">Streptomyces achromogenes subsp. rubradiris</name>
    <dbReference type="NCBI Taxonomy" id="285531"/>
    <lineage>
        <taxon>Bacteria</taxon>
        <taxon>Bacillati</taxon>
        <taxon>Actinomycetota</taxon>
        <taxon>Actinomycetes</taxon>
        <taxon>Kitasatosporales</taxon>
        <taxon>Streptomycetaceae</taxon>
        <taxon>Streptomyces</taxon>
    </lineage>
</organism>
<comment type="caution">
    <text evidence="2">The sequence shown here is derived from an EMBL/GenBank/DDBJ whole genome shotgun (WGS) entry which is preliminary data.</text>
</comment>
<dbReference type="RefSeq" id="WP_189999656.1">
    <property type="nucleotide sequence ID" value="NZ_BNCB01000032.1"/>
</dbReference>